<dbReference type="PROSITE" id="PS00178">
    <property type="entry name" value="AA_TRNA_LIGASE_I"/>
    <property type="match status" value="1"/>
</dbReference>
<evidence type="ECO:0000256" key="1">
    <source>
        <dbReference type="ARBA" id="ARBA00006887"/>
    </source>
</evidence>
<reference evidence="14 15" key="1">
    <citation type="submission" date="2021-10" db="EMBL/GenBank/DDBJ databases">
        <title>Anaerobic single-cell dispensing facilitates the cultivation of human gut bacteria.</title>
        <authorList>
            <person name="Afrizal A."/>
        </authorList>
    </citation>
    <scope>NUCLEOTIDE SEQUENCE [LARGE SCALE GENOMIC DNA]</scope>
    <source>
        <strain evidence="14 15">CLA-AA-H270</strain>
    </source>
</reference>
<dbReference type="GO" id="GO:0005524">
    <property type="term" value="F:ATP binding"/>
    <property type="evidence" value="ECO:0007669"/>
    <property type="project" value="UniProtKB-UniRule"/>
</dbReference>
<dbReference type="InterPro" id="IPR002300">
    <property type="entry name" value="aa-tRNA-synth_Ia"/>
</dbReference>
<dbReference type="PANTHER" id="PTHR42765">
    <property type="entry name" value="SOLEUCYL-TRNA SYNTHETASE"/>
    <property type="match status" value="1"/>
</dbReference>
<dbReference type="InterPro" id="IPR023585">
    <property type="entry name" value="Ile-tRNA-ligase_type1"/>
</dbReference>
<comment type="subunit">
    <text evidence="10">Monomer.</text>
</comment>
<feature type="short sequence motif" description="'KMSKS' region" evidence="10">
    <location>
        <begin position="603"/>
        <end position="607"/>
    </location>
</feature>
<comment type="caution">
    <text evidence="14">The sequence shown here is derived from an EMBL/GenBank/DDBJ whole genome shotgun (WGS) entry which is preliminary data.</text>
</comment>
<dbReference type="PANTHER" id="PTHR42765:SF1">
    <property type="entry name" value="ISOLEUCINE--TRNA LIGASE, MITOCHONDRIAL"/>
    <property type="match status" value="1"/>
</dbReference>
<gene>
    <name evidence="10 14" type="primary">ileS</name>
    <name evidence="14" type="ORF">LKD22_00855</name>
</gene>
<dbReference type="AlphaFoldDB" id="A0AAW4W0F1"/>
<keyword evidence="5 10" id="KW-0067">ATP-binding</keyword>
<evidence type="ECO:0000259" key="11">
    <source>
        <dbReference type="Pfam" id="PF00133"/>
    </source>
</evidence>
<evidence type="ECO:0000259" key="13">
    <source>
        <dbReference type="Pfam" id="PF08264"/>
    </source>
</evidence>
<evidence type="ECO:0000256" key="6">
    <source>
        <dbReference type="ARBA" id="ARBA00022917"/>
    </source>
</evidence>
<evidence type="ECO:0000256" key="3">
    <source>
        <dbReference type="ARBA" id="ARBA00022598"/>
    </source>
</evidence>
<dbReference type="GO" id="GO:0002161">
    <property type="term" value="F:aminoacyl-tRNA deacylase activity"/>
    <property type="evidence" value="ECO:0007669"/>
    <property type="project" value="InterPro"/>
</dbReference>
<dbReference type="Pfam" id="PF06827">
    <property type="entry name" value="zf-FPG_IleRS"/>
    <property type="match status" value="1"/>
</dbReference>
<dbReference type="NCBIfam" id="TIGR00392">
    <property type="entry name" value="ileS"/>
    <property type="match status" value="1"/>
</dbReference>
<name>A0AAW4W0F1_9FIRM</name>
<dbReference type="GeneID" id="98661142"/>
<keyword evidence="10" id="KW-0862">Zinc</keyword>
<comment type="cofactor">
    <cofactor evidence="10">
        <name>Zn(2+)</name>
        <dbReference type="ChEBI" id="CHEBI:29105"/>
    </cofactor>
    <text evidence="10">Binds 1 zinc ion per subunit.</text>
</comment>
<feature type="binding site" evidence="10">
    <location>
        <position position="901"/>
    </location>
    <ligand>
        <name>Zn(2+)</name>
        <dbReference type="ChEBI" id="CHEBI:29105"/>
    </ligand>
</feature>
<sequence length="929" mass="104718">MQQDYNNTINLPKTEFPMRAGLPKREPGFLENWEKNDLYHELMKKNEGKPLFVLHDGPPYANGNLHMGHALNKILKDFILRSRNMMGYQAPYIPGWDTHGLPIERQAIKAYGMDRSKVSTAEFRSKCEEFAHDHVNTQRTQFKRLGVIGDWDRPYLTLTHDYEAAQIEIFGEMAKKGYIYKGQKPVYWCPHDETALAEAEIEYKDVPCKSIFVKFAVTDDKGVITKLLGTKENVYFVIWTTTTWTIPGNLAISLNPNFEYDFVKVPNGEIYVLAKELVASVMKTAGIDSWEVLATVLGSDLELIKTKHPLFDRDSLVITGDHVTLDAGTGCVHTAPGFGADDFIVCQRYNIPIIVPVDGKGRHTAESGKYEGMFVDDSNEVILKDLDDCGALLATEDIVHSYPHCWRCKNPIIFRTTEQWFCSVDALKDDAVKACEDIKWIPGWGQERMTSMIRERSDWCISRQRVWGVPIPIFTCKKCGKPLVNEQTIKTVADLFREKGSNAWFDMTAAEILPAGTKCECGCSEFDKETDTMDVWFDSGSSWRAVIENREGQKTPVDVYLEGNDQYRGWFQSSMLTSIATQGKAPYKTVITHGMIVDEERQKMSKSLGNGIAPEDILKQYGADVMRLWVASSDYRQDMRISKDMLKHLSQNYLKIRNTARYILGNLFDFDPKTNAVAYADMPELDKWALMKLNDLAEKVREGYDSYEFHTVFHAIHNFCVVDMSNFYLDVIKDRLYCDETDGLSRRSAQTTIYRILSALVRMLSPILCFTADEIWQAMPHAAEDDARNVAYNEMPQADEALSFSDEDRAKWDKLTAFRDDVNKALEGARTAKTIGKPLEACVTVYADAEQAAFLNGCGQDLADLCIVSELDVVAGDGEGAASENLPGLKIAVARAAGEKCLRCWKQAKTVGSDAKHPGLCARCAKVVG</sequence>
<dbReference type="EMBL" id="JAJEPX010000001">
    <property type="protein sequence ID" value="MCC2175688.1"/>
    <property type="molecule type" value="Genomic_DNA"/>
</dbReference>
<feature type="short sequence motif" description="'HIGH' region" evidence="10">
    <location>
        <begin position="59"/>
        <end position="69"/>
    </location>
</feature>
<evidence type="ECO:0000259" key="12">
    <source>
        <dbReference type="Pfam" id="PF06827"/>
    </source>
</evidence>
<comment type="domain">
    <text evidence="10">IleRS has two distinct active sites: one for aminoacylation and one for editing. The misactivated valine is translocated from the active site to the editing site, which sterically excludes the correctly activated isoleucine. The single editing site contains two valyl binding pockets, one specific for each substrate (Val-AMP or Val-tRNA(Ile)).</text>
</comment>
<evidence type="ECO:0000256" key="5">
    <source>
        <dbReference type="ARBA" id="ARBA00022840"/>
    </source>
</evidence>
<dbReference type="GO" id="GO:0008270">
    <property type="term" value="F:zinc ion binding"/>
    <property type="evidence" value="ECO:0007669"/>
    <property type="project" value="UniProtKB-UniRule"/>
</dbReference>
<dbReference type="InterPro" id="IPR009080">
    <property type="entry name" value="tRNAsynth_Ia_anticodon-bd"/>
</dbReference>
<feature type="binding site" evidence="10">
    <location>
        <position position="924"/>
    </location>
    <ligand>
        <name>Zn(2+)</name>
        <dbReference type="ChEBI" id="CHEBI:29105"/>
    </ligand>
</feature>
<dbReference type="GO" id="GO:0005829">
    <property type="term" value="C:cytosol"/>
    <property type="evidence" value="ECO:0007669"/>
    <property type="project" value="TreeGrafter"/>
</dbReference>
<keyword evidence="10" id="KW-0479">Metal-binding</keyword>
<dbReference type="CDD" id="cd00818">
    <property type="entry name" value="IleRS_core"/>
    <property type="match status" value="1"/>
</dbReference>
<keyword evidence="4 10" id="KW-0547">Nucleotide-binding</keyword>
<proteinExistence type="inferred from homology"/>
<dbReference type="FunFam" id="3.40.50.620:FF:000152">
    <property type="entry name" value="Isoleucine--tRNA ligase"/>
    <property type="match status" value="1"/>
</dbReference>
<dbReference type="Pfam" id="PF00133">
    <property type="entry name" value="tRNA-synt_1"/>
    <property type="match status" value="1"/>
</dbReference>
<comment type="catalytic activity">
    <reaction evidence="9 10">
        <text>tRNA(Ile) + L-isoleucine + ATP = L-isoleucyl-tRNA(Ile) + AMP + diphosphate</text>
        <dbReference type="Rhea" id="RHEA:11060"/>
        <dbReference type="Rhea" id="RHEA-COMP:9666"/>
        <dbReference type="Rhea" id="RHEA-COMP:9695"/>
        <dbReference type="ChEBI" id="CHEBI:30616"/>
        <dbReference type="ChEBI" id="CHEBI:33019"/>
        <dbReference type="ChEBI" id="CHEBI:58045"/>
        <dbReference type="ChEBI" id="CHEBI:78442"/>
        <dbReference type="ChEBI" id="CHEBI:78528"/>
        <dbReference type="ChEBI" id="CHEBI:456215"/>
        <dbReference type="EC" id="6.1.1.5"/>
    </reaction>
</comment>
<dbReference type="Proteomes" id="UP001298753">
    <property type="component" value="Unassembled WGS sequence"/>
</dbReference>
<dbReference type="InterPro" id="IPR010663">
    <property type="entry name" value="Znf_FPG/IleRS"/>
</dbReference>
<dbReference type="InterPro" id="IPR013155">
    <property type="entry name" value="M/V/L/I-tRNA-synth_anticd-bd"/>
</dbReference>
<dbReference type="InterPro" id="IPR050081">
    <property type="entry name" value="Ile-tRNA_ligase"/>
</dbReference>
<feature type="binding site" evidence="10">
    <location>
        <position position="921"/>
    </location>
    <ligand>
        <name>Zn(2+)</name>
        <dbReference type="ChEBI" id="CHEBI:29105"/>
    </ligand>
</feature>
<dbReference type="Gene3D" id="1.10.730.20">
    <property type="match status" value="1"/>
</dbReference>
<comment type="subcellular location">
    <subcellularLocation>
        <location evidence="10">Cytoplasm</location>
    </subcellularLocation>
</comment>
<protein>
    <recommendedName>
        <fullName evidence="10">Isoleucine--tRNA ligase</fullName>
        <ecNumber evidence="10">6.1.1.5</ecNumber>
    </recommendedName>
    <alternativeName>
        <fullName evidence="10">Isoleucyl-tRNA synthetase</fullName>
        <shortName evidence="10">IleRS</shortName>
    </alternativeName>
</protein>
<feature type="binding site" evidence="10">
    <location>
        <position position="904"/>
    </location>
    <ligand>
        <name>Zn(2+)</name>
        <dbReference type="ChEBI" id="CHEBI:29105"/>
    </ligand>
</feature>
<evidence type="ECO:0000256" key="8">
    <source>
        <dbReference type="ARBA" id="ARBA00025217"/>
    </source>
</evidence>
<feature type="domain" description="Aminoacyl-tRNA synthetase class Ia" evidence="11">
    <location>
        <begin position="30"/>
        <end position="642"/>
    </location>
</feature>
<dbReference type="InterPro" id="IPR033708">
    <property type="entry name" value="Anticodon_Ile_BEm"/>
</dbReference>
<keyword evidence="15" id="KW-1185">Reference proteome</keyword>
<comment type="function">
    <text evidence="8 10">Catalyzes the attachment of isoleucine to tRNA(Ile). As IleRS can inadvertently accommodate and process structurally similar amino acids such as valine, to avoid such errors it has two additional distinct tRNA(Ile)-dependent editing activities. One activity is designated as 'pretransfer' editing and involves the hydrolysis of activated Val-AMP. The other activity is designated 'posttransfer' editing and involves deacylation of mischarged Val-tRNA(Ile).</text>
</comment>
<dbReference type="SUPFAM" id="SSF52374">
    <property type="entry name" value="Nucleotidylyl transferase"/>
    <property type="match status" value="1"/>
</dbReference>
<dbReference type="Pfam" id="PF08264">
    <property type="entry name" value="Anticodon_1"/>
    <property type="match status" value="1"/>
</dbReference>
<dbReference type="FunFam" id="1.10.730.20:FF:000001">
    <property type="entry name" value="Isoleucine--tRNA ligase"/>
    <property type="match status" value="1"/>
</dbReference>
<dbReference type="InterPro" id="IPR001412">
    <property type="entry name" value="aa-tRNA-synth_I_CS"/>
</dbReference>
<evidence type="ECO:0000256" key="10">
    <source>
        <dbReference type="HAMAP-Rule" id="MF_02002"/>
    </source>
</evidence>
<dbReference type="InterPro" id="IPR002301">
    <property type="entry name" value="Ile-tRNA-ligase"/>
</dbReference>
<keyword evidence="2 10" id="KW-0963">Cytoplasm</keyword>
<evidence type="ECO:0000313" key="14">
    <source>
        <dbReference type="EMBL" id="MCC2175688.1"/>
    </source>
</evidence>
<dbReference type="GO" id="GO:0004822">
    <property type="term" value="F:isoleucine-tRNA ligase activity"/>
    <property type="evidence" value="ECO:0007669"/>
    <property type="project" value="UniProtKB-UniRule"/>
</dbReference>
<dbReference type="HAMAP" id="MF_02002">
    <property type="entry name" value="Ile_tRNA_synth_type1"/>
    <property type="match status" value="1"/>
</dbReference>
<feature type="binding site" evidence="10">
    <location>
        <position position="562"/>
    </location>
    <ligand>
        <name>L-isoleucyl-5'-AMP</name>
        <dbReference type="ChEBI" id="CHEBI:178002"/>
    </ligand>
</feature>
<dbReference type="RefSeq" id="WP_227599949.1">
    <property type="nucleotide sequence ID" value="NZ_JAJEPX010000001.1"/>
</dbReference>
<dbReference type="GO" id="GO:0006428">
    <property type="term" value="P:isoleucyl-tRNA aminoacylation"/>
    <property type="evidence" value="ECO:0007669"/>
    <property type="project" value="UniProtKB-UniRule"/>
</dbReference>
<dbReference type="Gene3D" id="1.10.10.830">
    <property type="entry name" value="Ile-tRNA synthetase CP2 domain-like"/>
    <property type="match status" value="1"/>
</dbReference>
<evidence type="ECO:0000256" key="4">
    <source>
        <dbReference type="ARBA" id="ARBA00022741"/>
    </source>
</evidence>
<keyword evidence="3 10" id="KW-0436">Ligase</keyword>
<evidence type="ECO:0000256" key="7">
    <source>
        <dbReference type="ARBA" id="ARBA00023146"/>
    </source>
</evidence>
<evidence type="ECO:0000256" key="2">
    <source>
        <dbReference type="ARBA" id="ARBA00022490"/>
    </source>
</evidence>
<evidence type="ECO:0000313" key="15">
    <source>
        <dbReference type="Proteomes" id="UP001298753"/>
    </source>
</evidence>
<feature type="binding site" evidence="10">
    <location>
        <position position="606"/>
    </location>
    <ligand>
        <name>ATP</name>
        <dbReference type="ChEBI" id="CHEBI:30616"/>
    </ligand>
</feature>
<accession>A0AAW4W0F1</accession>
<dbReference type="SUPFAM" id="SSF47323">
    <property type="entry name" value="Anticodon-binding domain of a subclass of class I aminoacyl-tRNA synthetases"/>
    <property type="match status" value="1"/>
</dbReference>
<dbReference type="PRINTS" id="PR00984">
    <property type="entry name" value="TRNASYNTHILE"/>
</dbReference>
<organism evidence="14 15">
    <name type="scientific">Agathobaculum butyriciproducens</name>
    <dbReference type="NCBI Taxonomy" id="1628085"/>
    <lineage>
        <taxon>Bacteria</taxon>
        <taxon>Bacillati</taxon>
        <taxon>Bacillota</taxon>
        <taxon>Clostridia</taxon>
        <taxon>Eubacteriales</taxon>
        <taxon>Butyricicoccaceae</taxon>
        <taxon>Agathobaculum</taxon>
    </lineage>
</organism>
<evidence type="ECO:0000256" key="9">
    <source>
        <dbReference type="ARBA" id="ARBA00048359"/>
    </source>
</evidence>
<dbReference type="GO" id="GO:0000049">
    <property type="term" value="F:tRNA binding"/>
    <property type="evidence" value="ECO:0007669"/>
    <property type="project" value="InterPro"/>
</dbReference>
<dbReference type="InterPro" id="IPR009008">
    <property type="entry name" value="Val/Leu/Ile-tRNA-synth_edit"/>
</dbReference>
<keyword evidence="6 10" id="KW-0648">Protein biosynthesis</keyword>
<dbReference type="CDD" id="cd07960">
    <property type="entry name" value="Anticodon_Ia_Ile_BEm"/>
    <property type="match status" value="1"/>
</dbReference>
<dbReference type="InterPro" id="IPR014729">
    <property type="entry name" value="Rossmann-like_a/b/a_fold"/>
</dbReference>
<feature type="domain" description="Methionyl/Valyl/Leucyl/Isoleucyl-tRNA synthetase anticodon-binding" evidence="13">
    <location>
        <begin position="686"/>
        <end position="843"/>
    </location>
</feature>
<dbReference type="Gene3D" id="3.40.50.620">
    <property type="entry name" value="HUPs"/>
    <property type="match status" value="2"/>
</dbReference>
<keyword evidence="7 10" id="KW-0030">Aminoacyl-tRNA synthetase</keyword>
<dbReference type="SUPFAM" id="SSF50677">
    <property type="entry name" value="ValRS/IleRS/LeuRS editing domain"/>
    <property type="match status" value="1"/>
</dbReference>
<feature type="domain" description="Zinc finger FPG/IleRS-type" evidence="12">
    <location>
        <begin position="898"/>
        <end position="927"/>
    </location>
</feature>
<dbReference type="EC" id="6.1.1.5" evidence="10"/>
<comment type="similarity">
    <text evidence="1 10">Belongs to the class-I aminoacyl-tRNA synthetase family. IleS type 1 subfamily.</text>
</comment>